<sequence length="288" mass="31118">MALRKTKTGTVTGANLENSNKGKKGGLTGSRRVTGEGSDTPLPDVPSAFTSDPEVATADSNARANLAEKLKQTGEAIATLAPKAIAPVVGAVGQVVGTVVTKVNTSVESALNHNPSSLTDGTVDTAAILSKADANIDESVPQMDSGEAIKRNIIIAKQRNYVGVAINNTKLKQDLATLDLEQQRLIGLLIDGKTARSDNEKKAVTYHRSVVGRDIELSKLEQDNELLTQQRIRTEGTQNQTELIQEQEQLKVDKLREEVEKQKYEIENIAYEKEKIKQEVVAKFAAGF</sequence>
<evidence type="ECO:0000313" key="3">
    <source>
        <dbReference type="EMBL" id="KIE13518.1"/>
    </source>
</evidence>
<feature type="coiled-coil region" evidence="1">
    <location>
        <begin position="217"/>
        <end position="279"/>
    </location>
</feature>
<protein>
    <submittedName>
        <fullName evidence="3">Uncharacterized protein</fullName>
    </submittedName>
</protein>
<dbReference type="EMBL" id="JHEG02000014">
    <property type="protein sequence ID" value="KIE13518.1"/>
    <property type="molecule type" value="Genomic_DNA"/>
</dbReference>
<name>A0A0C1RD41_9CYAN</name>
<evidence type="ECO:0000256" key="1">
    <source>
        <dbReference type="SAM" id="Coils"/>
    </source>
</evidence>
<dbReference type="OrthoDB" id="510660at2"/>
<dbReference type="AlphaFoldDB" id="A0A0C1RD41"/>
<organism evidence="3">
    <name type="scientific">Tolypothrix bouteillei VB521301</name>
    <dbReference type="NCBI Taxonomy" id="1479485"/>
    <lineage>
        <taxon>Bacteria</taxon>
        <taxon>Bacillati</taxon>
        <taxon>Cyanobacteriota</taxon>
        <taxon>Cyanophyceae</taxon>
        <taxon>Nostocales</taxon>
        <taxon>Tolypothrichaceae</taxon>
        <taxon>Tolypothrix</taxon>
    </lineage>
</organism>
<accession>A0A0C1RD41</accession>
<reference evidence="3" key="1">
    <citation type="journal article" date="2015" name="Genome Announc.">
        <title>Draft Genome Sequence of Tolypothrix boutellei Strain VB521301.</title>
        <authorList>
            <person name="Chandrababunaidu M.M."/>
            <person name="Singh D."/>
            <person name="Sen D."/>
            <person name="Bhan S."/>
            <person name="Das S."/>
            <person name="Gupta A."/>
            <person name="Adhikary S.P."/>
            <person name="Tripathy S."/>
        </authorList>
    </citation>
    <scope>NUCLEOTIDE SEQUENCE</scope>
    <source>
        <strain evidence="3">VB521301</strain>
    </source>
</reference>
<comment type="caution">
    <text evidence="3">The sequence shown here is derived from an EMBL/GenBank/DDBJ whole genome shotgun (WGS) entry which is preliminary data.</text>
</comment>
<keyword evidence="1" id="KW-0175">Coiled coil</keyword>
<dbReference type="STRING" id="1479485.DA73_0203605"/>
<gene>
    <name evidence="3" type="ORF">DA73_0203605</name>
</gene>
<evidence type="ECO:0000256" key="2">
    <source>
        <dbReference type="SAM" id="MobiDB-lite"/>
    </source>
</evidence>
<proteinExistence type="predicted"/>
<feature type="compositionally biased region" description="Polar residues" evidence="2">
    <location>
        <begin position="8"/>
        <end position="19"/>
    </location>
</feature>
<feature type="region of interest" description="Disordered" evidence="2">
    <location>
        <begin position="1"/>
        <end position="53"/>
    </location>
</feature>